<dbReference type="PANTHER" id="PTHR33540">
    <property type="entry name" value="TRNA THREONYLCARBAMOYLADENOSINE BIOSYNTHESIS PROTEIN TSAE"/>
    <property type="match status" value="1"/>
</dbReference>
<dbReference type="Proteomes" id="UP000641152">
    <property type="component" value="Unassembled WGS sequence"/>
</dbReference>
<evidence type="ECO:0000256" key="10">
    <source>
        <dbReference type="ARBA" id="ARBA00032441"/>
    </source>
</evidence>
<dbReference type="PANTHER" id="PTHR33540:SF2">
    <property type="entry name" value="TRNA THREONYLCARBAMOYLADENOSINE BIOSYNTHESIS PROTEIN TSAE"/>
    <property type="match status" value="1"/>
</dbReference>
<gene>
    <name evidence="11" type="primary">tsaE</name>
    <name evidence="11" type="ORF">EBB_12265</name>
</gene>
<keyword evidence="8" id="KW-0067">ATP-binding</keyword>
<evidence type="ECO:0000256" key="3">
    <source>
        <dbReference type="ARBA" id="ARBA00019010"/>
    </source>
</evidence>
<keyword evidence="5" id="KW-0819">tRNA processing</keyword>
<dbReference type="EMBL" id="JACXST010000002">
    <property type="protein sequence ID" value="MBD9361293.1"/>
    <property type="molecule type" value="Genomic_DNA"/>
</dbReference>
<keyword evidence="12" id="KW-1185">Reference proteome</keyword>
<comment type="similarity">
    <text evidence="2">Belongs to the TsaE family.</text>
</comment>
<keyword evidence="9" id="KW-0460">Magnesium</keyword>
<keyword evidence="7" id="KW-0547">Nucleotide-binding</keyword>
<name>A0ABR9DDX0_9GAMM</name>
<dbReference type="InterPro" id="IPR003442">
    <property type="entry name" value="T6A_TsaE"/>
</dbReference>
<sequence length="156" mass="17718">MNITLETPEDTEALGAALWQALPAKCLLFLYGDLGAGKTTLVRGLLRAAGHQGAVKSPTYTLVEEYEVDGRRLFHFDLYRLKDPEELEWMGMDDYLNQNALCCIEWPQMGAGFLPTADLEVRLNYFQQQRTAEINVLAKNRLGDIKLNWKNNNLLL</sequence>
<dbReference type="Pfam" id="PF02367">
    <property type="entry name" value="TsaE"/>
    <property type="match status" value="1"/>
</dbReference>
<evidence type="ECO:0000256" key="1">
    <source>
        <dbReference type="ARBA" id="ARBA00004496"/>
    </source>
</evidence>
<keyword evidence="4" id="KW-0963">Cytoplasm</keyword>
<accession>A0ABR9DDX0</accession>
<comment type="subcellular location">
    <subcellularLocation>
        <location evidence="1">Cytoplasm</location>
    </subcellularLocation>
</comment>
<evidence type="ECO:0000256" key="2">
    <source>
        <dbReference type="ARBA" id="ARBA00007599"/>
    </source>
</evidence>
<evidence type="ECO:0000256" key="5">
    <source>
        <dbReference type="ARBA" id="ARBA00022694"/>
    </source>
</evidence>
<protein>
    <recommendedName>
        <fullName evidence="3">tRNA threonylcarbamoyladenosine biosynthesis protein TsaE</fullName>
    </recommendedName>
    <alternativeName>
        <fullName evidence="10">t(6)A37 threonylcarbamoyladenosine biosynthesis protein TsaE</fullName>
    </alternativeName>
</protein>
<evidence type="ECO:0000256" key="8">
    <source>
        <dbReference type="ARBA" id="ARBA00022840"/>
    </source>
</evidence>
<dbReference type="Gene3D" id="3.40.50.300">
    <property type="entry name" value="P-loop containing nucleotide triphosphate hydrolases"/>
    <property type="match status" value="1"/>
</dbReference>
<comment type="caution">
    <text evidence="11">The sequence shown here is derived from an EMBL/GenBank/DDBJ whole genome shotgun (WGS) entry which is preliminary data.</text>
</comment>
<reference evidence="11 12" key="1">
    <citation type="submission" date="2020-09" db="EMBL/GenBank/DDBJ databases">
        <title>Methylomonas albis sp. nov. and Methylomonas fluvii sp. nov.: Two cold-adapted methanotrophs from the River Elbe and an amended description of Methylovulum psychrotolerans strain Eb1.</title>
        <authorList>
            <person name="Bussmann I.K."/>
            <person name="Klings K.-W."/>
            <person name="Warnstedt J."/>
            <person name="Hoppert M."/>
            <person name="Saborowski A."/>
            <person name="Horn F."/>
            <person name="Liebner S."/>
        </authorList>
    </citation>
    <scope>NUCLEOTIDE SEQUENCE [LARGE SCALE GENOMIC DNA]</scope>
    <source>
        <strain evidence="11 12">EbB</strain>
    </source>
</reference>
<evidence type="ECO:0000256" key="7">
    <source>
        <dbReference type="ARBA" id="ARBA00022741"/>
    </source>
</evidence>
<keyword evidence="6" id="KW-0479">Metal-binding</keyword>
<dbReference type="NCBIfam" id="TIGR00150">
    <property type="entry name" value="T6A_YjeE"/>
    <property type="match status" value="1"/>
</dbReference>
<organism evidence="11 12">
    <name type="scientific">Methylomonas fluvii</name>
    <dbReference type="NCBI Taxonomy" id="1854564"/>
    <lineage>
        <taxon>Bacteria</taxon>
        <taxon>Pseudomonadati</taxon>
        <taxon>Pseudomonadota</taxon>
        <taxon>Gammaproteobacteria</taxon>
        <taxon>Methylococcales</taxon>
        <taxon>Methylococcaceae</taxon>
        <taxon>Methylomonas</taxon>
    </lineage>
</organism>
<evidence type="ECO:0000256" key="9">
    <source>
        <dbReference type="ARBA" id="ARBA00022842"/>
    </source>
</evidence>
<dbReference type="RefSeq" id="WP_192394123.1">
    <property type="nucleotide sequence ID" value="NZ_CAJHIU010000002.1"/>
</dbReference>
<evidence type="ECO:0000256" key="6">
    <source>
        <dbReference type="ARBA" id="ARBA00022723"/>
    </source>
</evidence>
<dbReference type="InterPro" id="IPR027417">
    <property type="entry name" value="P-loop_NTPase"/>
</dbReference>
<evidence type="ECO:0000256" key="4">
    <source>
        <dbReference type="ARBA" id="ARBA00022490"/>
    </source>
</evidence>
<evidence type="ECO:0000313" key="12">
    <source>
        <dbReference type="Proteomes" id="UP000641152"/>
    </source>
</evidence>
<proteinExistence type="inferred from homology"/>
<evidence type="ECO:0000313" key="11">
    <source>
        <dbReference type="EMBL" id="MBD9361293.1"/>
    </source>
</evidence>
<dbReference type="SUPFAM" id="SSF52540">
    <property type="entry name" value="P-loop containing nucleoside triphosphate hydrolases"/>
    <property type="match status" value="1"/>
</dbReference>